<dbReference type="InterPro" id="IPR011701">
    <property type="entry name" value="MFS"/>
</dbReference>
<keyword evidence="5 7" id="KW-1133">Transmembrane helix</keyword>
<sequence length="395" mass="41086">MPALALVGLYAAQSITGSMVQSALPVVLRDAGVGLDRIGLLSLLFIPWVLKVFWSPLVDRFATPRRWILTCQGLLCLCFLVGAAFAPERHLGALLPVVFAMAVLAATQDIATDAAGVYATTRRTRSLASGASTVGGYAGFLIGGGLWLWIYARLGWEISMIFLAVAMLLLTLPVRALRIGRPEPAARPPSPLLSLKNPALMRGAGLLLLWQGGVRLGLAMTGPMLVDAGFSMELIGWLRGAGGMAAGLIAAVAGTVLCRRFGPRPVLLAAGGGIGTCCAGLALWAVAPGALWQLAALQLGLSALTAVSFVALYAEMMNWCAPAQVATDFALLQSLDAALAVATGILAGQLAQHMGYAPVFGLAVVLLMSALPLVRRLAGTCPAPEIPLKNMEIAE</sequence>
<dbReference type="AlphaFoldDB" id="A0A0D6B962"/>
<feature type="transmembrane region" description="Helical" evidence="7">
    <location>
        <begin position="158"/>
        <end position="178"/>
    </location>
</feature>
<accession>A0A0D6B962</accession>
<dbReference type="InterPro" id="IPR036259">
    <property type="entry name" value="MFS_trans_sf"/>
</dbReference>
<feature type="transmembrane region" description="Helical" evidence="7">
    <location>
        <begin position="38"/>
        <end position="55"/>
    </location>
</feature>
<dbReference type="SUPFAM" id="SSF103473">
    <property type="entry name" value="MFS general substrate transporter"/>
    <property type="match status" value="1"/>
</dbReference>
<dbReference type="Proteomes" id="UP000064912">
    <property type="component" value="Plasmid Plasmid2"/>
</dbReference>
<dbReference type="GO" id="GO:0016020">
    <property type="term" value="C:membrane"/>
    <property type="evidence" value="ECO:0007669"/>
    <property type="project" value="UniProtKB-SubCell"/>
</dbReference>
<feature type="transmembrane region" description="Helical" evidence="7">
    <location>
        <begin position="265"/>
        <end position="285"/>
    </location>
</feature>
<feature type="transmembrane region" description="Helical" evidence="7">
    <location>
        <begin position="291"/>
        <end position="313"/>
    </location>
</feature>
<protein>
    <submittedName>
        <fullName evidence="8">Major facilitator superfamily transporter</fullName>
    </submittedName>
</protein>
<geneLocation type="plasmid" evidence="9">
    <name>Plasmid2 DNA</name>
</geneLocation>
<dbReference type="PANTHER" id="PTHR12778:SF10">
    <property type="entry name" value="MAJOR FACILITATOR SUPERFAMILY DOMAIN-CONTAINING PROTEIN 3"/>
    <property type="match status" value="1"/>
</dbReference>
<evidence type="ECO:0000313" key="9">
    <source>
        <dbReference type="Proteomes" id="UP000064912"/>
    </source>
</evidence>
<name>A0A0D6B962_RHOSU</name>
<comment type="similarity">
    <text evidence="2">Belongs to the major facilitator superfamily.</text>
</comment>
<dbReference type="InterPro" id="IPR004752">
    <property type="entry name" value="AmpG_permease/AT-1"/>
</dbReference>
<dbReference type="EMBL" id="AP014802">
    <property type="protein sequence ID" value="BAQ71596.1"/>
    <property type="molecule type" value="Genomic_DNA"/>
</dbReference>
<dbReference type="PANTHER" id="PTHR12778">
    <property type="entry name" value="SOLUTE CARRIER FAMILY 33 ACETYL-COA TRANSPORTER -RELATED"/>
    <property type="match status" value="1"/>
</dbReference>
<feature type="transmembrane region" description="Helical" evidence="7">
    <location>
        <begin position="67"/>
        <end position="87"/>
    </location>
</feature>
<evidence type="ECO:0000256" key="1">
    <source>
        <dbReference type="ARBA" id="ARBA00004141"/>
    </source>
</evidence>
<feature type="transmembrane region" description="Helical" evidence="7">
    <location>
        <begin position="93"/>
        <end position="119"/>
    </location>
</feature>
<feature type="transmembrane region" description="Helical" evidence="7">
    <location>
        <begin position="325"/>
        <end position="348"/>
    </location>
</feature>
<proteinExistence type="inferred from homology"/>
<keyword evidence="4 7" id="KW-0812">Transmembrane</keyword>
<feature type="transmembrane region" description="Helical" evidence="7">
    <location>
        <begin position="199"/>
        <end position="218"/>
    </location>
</feature>
<feature type="transmembrane region" description="Helical" evidence="7">
    <location>
        <begin position="131"/>
        <end position="152"/>
    </location>
</feature>
<evidence type="ECO:0000256" key="2">
    <source>
        <dbReference type="ARBA" id="ARBA00008335"/>
    </source>
</evidence>
<comment type="subcellular location">
    <subcellularLocation>
        <location evidence="1">Membrane</location>
        <topology evidence="1">Multi-pass membrane protein</topology>
    </subcellularLocation>
</comment>
<evidence type="ECO:0000313" key="8">
    <source>
        <dbReference type="EMBL" id="BAQ71596.1"/>
    </source>
</evidence>
<reference evidence="8 9" key="1">
    <citation type="submission" date="2015-02" db="EMBL/GenBank/DDBJ databases">
        <title>Genome sequene of Rhodovulum sulfidophilum DSM 2351.</title>
        <authorList>
            <person name="Nagao N."/>
        </authorList>
    </citation>
    <scope>NUCLEOTIDE SEQUENCE [LARGE SCALE GENOMIC DNA]</scope>
    <source>
        <strain evidence="8 9">DSM 2351</strain>
        <plasmid evidence="9">Plasmid Plasmid2 DNA</plasmid>
    </source>
</reference>
<feature type="transmembrane region" description="Helical" evidence="7">
    <location>
        <begin position="238"/>
        <end position="258"/>
    </location>
</feature>
<feature type="transmembrane region" description="Helical" evidence="7">
    <location>
        <begin position="354"/>
        <end position="374"/>
    </location>
</feature>
<dbReference type="CDD" id="cd17485">
    <property type="entry name" value="MFS_MFSD3"/>
    <property type="match status" value="1"/>
</dbReference>
<evidence type="ECO:0000256" key="3">
    <source>
        <dbReference type="ARBA" id="ARBA00022448"/>
    </source>
</evidence>
<organism evidence="8 9">
    <name type="scientific">Rhodovulum sulfidophilum</name>
    <name type="common">Rhodobacter sulfidophilus</name>
    <dbReference type="NCBI Taxonomy" id="35806"/>
    <lineage>
        <taxon>Bacteria</taxon>
        <taxon>Pseudomonadati</taxon>
        <taxon>Pseudomonadota</taxon>
        <taxon>Alphaproteobacteria</taxon>
        <taxon>Rhodobacterales</taxon>
        <taxon>Paracoccaceae</taxon>
        <taxon>Rhodovulum</taxon>
    </lineage>
</organism>
<evidence type="ECO:0000256" key="6">
    <source>
        <dbReference type="ARBA" id="ARBA00023136"/>
    </source>
</evidence>
<keyword evidence="3" id="KW-0813">Transport</keyword>
<dbReference type="KEGG" id="rsu:NHU_04483"/>
<dbReference type="Gene3D" id="1.20.1250.20">
    <property type="entry name" value="MFS general substrate transporter like domains"/>
    <property type="match status" value="2"/>
</dbReference>
<dbReference type="GO" id="GO:0022857">
    <property type="term" value="F:transmembrane transporter activity"/>
    <property type="evidence" value="ECO:0007669"/>
    <property type="project" value="InterPro"/>
</dbReference>
<evidence type="ECO:0000256" key="7">
    <source>
        <dbReference type="SAM" id="Phobius"/>
    </source>
</evidence>
<evidence type="ECO:0000256" key="5">
    <source>
        <dbReference type="ARBA" id="ARBA00022989"/>
    </source>
</evidence>
<dbReference type="Pfam" id="PF07690">
    <property type="entry name" value="MFS_1"/>
    <property type="match status" value="1"/>
</dbReference>
<dbReference type="PATRIC" id="fig|35806.4.peg.4595"/>
<evidence type="ECO:0000256" key="4">
    <source>
        <dbReference type="ARBA" id="ARBA00022692"/>
    </source>
</evidence>
<gene>
    <name evidence="8" type="ORF">NHU_04483</name>
</gene>
<keyword evidence="6 7" id="KW-0472">Membrane</keyword>
<keyword evidence="8" id="KW-0614">Plasmid</keyword>